<reference evidence="2" key="1">
    <citation type="submission" date="2025-08" db="UniProtKB">
        <authorList>
            <consortium name="RefSeq"/>
        </authorList>
    </citation>
    <scope>IDENTIFICATION</scope>
</reference>
<dbReference type="Proteomes" id="UP000515154">
    <property type="component" value="Unplaced"/>
</dbReference>
<proteinExistence type="predicted"/>
<keyword evidence="1" id="KW-1185">Reference proteome</keyword>
<accession>A0A6P7U649</accession>
<dbReference type="KEGG" id="osn:115232100"/>
<organism evidence="1 2">
    <name type="scientific">Octopus sinensis</name>
    <name type="common">East Asian common octopus</name>
    <dbReference type="NCBI Taxonomy" id="2607531"/>
    <lineage>
        <taxon>Eukaryota</taxon>
        <taxon>Metazoa</taxon>
        <taxon>Spiralia</taxon>
        <taxon>Lophotrochozoa</taxon>
        <taxon>Mollusca</taxon>
        <taxon>Cephalopoda</taxon>
        <taxon>Coleoidea</taxon>
        <taxon>Octopodiformes</taxon>
        <taxon>Octopoda</taxon>
        <taxon>Incirrata</taxon>
        <taxon>Octopodidae</taxon>
        <taxon>Octopus</taxon>
    </lineage>
</organism>
<name>A0A6P7U649_9MOLL</name>
<evidence type="ECO:0000313" key="2">
    <source>
        <dbReference type="RefSeq" id="XP_029657825.1"/>
    </source>
</evidence>
<dbReference type="AlphaFoldDB" id="A0A6P7U649"/>
<evidence type="ECO:0000313" key="1">
    <source>
        <dbReference type="Proteomes" id="UP000515154"/>
    </source>
</evidence>
<gene>
    <name evidence="2" type="primary">LOC115232100</name>
</gene>
<protein>
    <submittedName>
        <fullName evidence="2">Uncharacterized protein LOC115232100</fullName>
    </submittedName>
</protein>
<sequence>MRVLKGFLNEDDIRIIRVLLTKTEVTVHFAKTSSRSAVLKCGPQDFFDSRSFLTNVGTPQNDSFSPLLFVIYLEAALRELRSLYEGPITKIIYADDVDIVSTDNCTWETWRMVPNYEHGQSRRCRCITFRNPSHENMESVEEAWLTAWRPGGYNAQKNSGYAALKTVIKDWLQCCPVYPSLRSRIYNEFVKPILMYNSSTFPIPN</sequence>
<dbReference type="RefSeq" id="XP_029657825.1">
    <property type="nucleotide sequence ID" value="XM_029801965.1"/>
</dbReference>